<comment type="caution">
    <text evidence="1">The sequence shown here is derived from an EMBL/GenBank/DDBJ whole genome shotgun (WGS) entry which is preliminary data.</text>
</comment>
<name>A0ACC2T5P8_9FUNG</name>
<keyword evidence="2" id="KW-1185">Reference proteome</keyword>
<dbReference type="Proteomes" id="UP001165960">
    <property type="component" value="Unassembled WGS sequence"/>
</dbReference>
<protein>
    <submittedName>
        <fullName evidence="1">Uncharacterized protein</fullName>
    </submittedName>
</protein>
<evidence type="ECO:0000313" key="2">
    <source>
        <dbReference type="Proteomes" id="UP001165960"/>
    </source>
</evidence>
<organism evidence="1 2">
    <name type="scientific">Entomophthora muscae</name>
    <dbReference type="NCBI Taxonomy" id="34485"/>
    <lineage>
        <taxon>Eukaryota</taxon>
        <taxon>Fungi</taxon>
        <taxon>Fungi incertae sedis</taxon>
        <taxon>Zoopagomycota</taxon>
        <taxon>Entomophthoromycotina</taxon>
        <taxon>Entomophthoromycetes</taxon>
        <taxon>Entomophthorales</taxon>
        <taxon>Entomophthoraceae</taxon>
        <taxon>Entomophthora</taxon>
    </lineage>
</organism>
<reference evidence="1" key="1">
    <citation type="submission" date="2022-04" db="EMBL/GenBank/DDBJ databases">
        <title>Genome of the entomopathogenic fungus Entomophthora muscae.</title>
        <authorList>
            <person name="Elya C."/>
            <person name="Lovett B.R."/>
            <person name="Lee E."/>
            <person name="Macias A.M."/>
            <person name="Hajek A.E."/>
            <person name="De Bivort B.L."/>
            <person name="Kasson M.T."/>
            <person name="De Fine Licht H.H."/>
            <person name="Stajich J.E."/>
        </authorList>
    </citation>
    <scope>NUCLEOTIDE SEQUENCE</scope>
    <source>
        <strain evidence="1">Berkeley</strain>
    </source>
</reference>
<gene>
    <name evidence="1" type="ORF">DSO57_1013092</name>
</gene>
<evidence type="ECO:0000313" key="1">
    <source>
        <dbReference type="EMBL" id="KAJ9069983.1"/>
    </source>
</evidence>
<dbReference type="EMBL" id="QTSX02003598">
    <property type="protein sequence ID" value="KAJ9069983.1"/>
    <property type="molecule type" value="Genomic_DNA"/>
</dbReference>
<proteinExistence type="predicted"/>
<sequence>MEEFGSKEALNNRKIDFFKGGIKKGKTKQEFSDRFYLEAQTLISMRAASFIDVKSALLNAVQPNKNLSLAMKYGIYGPTMSLSSSVTFSSLITTLRYLYLPQPELPRKTDSGQQMLNLRNPNLKLVPLLLVLRQPLALEHVLSV</sequence>
<accession>A0ACC2T5P8</accession>